<dbReference type="EMBL" id="JAPFFK010000010">
    <property type="protein sequence ID" value="KAJ6739963.1"/>
    <property type="molecule type" value="Genomic_DNA"/>
</dbReference>
<evidence type="ECO:0000256" key="7">
    <source>
        <dbReference type="ARBA" id="ARBA00023085"/>
    </source>
</evidence>
<evidence type="ECO:0000256" key="4">
    <source>
        <dbReference type="ARBA" id="ARBA00013229"/>
    </source>
</evidence>
<keyword evidence="5" id="KW-0134">Cell wall</keyword>
<gene>
    <name evidence="9" type="ORF">OIU79_000172</name>
</gene>
<evidence type="ECO:0000259" key="8">
    <source>
        <dbReference type="Pfam" id="PF01095"/>
    </source>
</evidence>
<keyword evidence="10" id="KW-1185">Reference proteome</keyword>
<proteinExistence type="inferred from homology"/>
<accession>A0A9Q0ZML1</accession>
<evidence type="ECO:0000256" key="1">
    <source>
        <dbReference type="ARBA" id="ARBA00004191"/>
    </source>
</evidence>
<dbReference type="InterPro" id="IPR000070">
    <property type="entry name" value="Pectinesterase_cat"/>
</dbReference>
<organism evidence="9 10">
    <name type="scientific">Salix purpurea</name>
    <name type="common">Purple osier willow</name>
    <dbReference type="NCBI Taxonomy" id="77065"/>
    <lineage>
        <taxon>Eukaryota</taxon>
        <taxon>Viridiplantae</taxon>
        <taxon>Streptophyta</taxon>
        <taxon>Embryophyta</taxon>
        <taxon>Tracheophyta</taxon>
        <taxon>Spermatophyta</taxon>
        <taxon>Magnoliopsida</taxon>
        <taxon>eudicotyledons</taxon>
        <taxon>Gunneridae</taxon>
        <taxon>Pentapetalae</taxon>
        <taxon>rosids</taxon>
        <taxon>fabids</taxon>
        <taxon>Malpighiales</taxon>
        <taxon>Salicaceae</taxon>
        <taxon>Saliceae</taxon>
        <taxon>Salix</taxon>
    </lineage>
</organism>
<dbReference type="PANTHER" id="PTHR31321:SF112">
    <property type="entry name" value="PECTINESTERASE"/>
    <property type="match status" value="1"/>
</dbReference>
<comment type="subcellular location">
    <subcellularLocation>
        <location evidence="1">Secreted</location>
        <location evidence="1">Cell wall</location>
    </subcellularLocation>
</comment>
<sequence length="251" mass="27232">MKVSSKPRSGEFPTLQKAINSLPVINNCRVVISISAGTYREKVEIPATMAYITLQGAGADKTIIEWGDTADRVENGRQLGTFGSATFAVNSPYFIAKDITFKNKAPLPPSGALGKQAVALRISADTAAFISCKFIGAQDTLYDHIGRHYFKKCYIEGSPAQAPSTWAEHGAISPGWSLLTPTWTRLSPLEDGMTGGDKSREMTVFFGQYKCSGPGADFGGRVAWSRELTEQQAKPFISIGFIDGHEWLLNS</sequence>
<keyword evidence="6 9" id="KW-0378">Hydrolase</keyword>
<dbReference type="EC" id="3.1.1.11" evidence="4"/>
<dbReference type="PANTHER" id="PTHR31321">
    <property type="entry name" value="ACYL-COA THIOESTER HYDROLASE YBHC-RELATED"/>
    <property type="match status" value="1"/>
</dbReference>
<dbReference type="GO" id="GO:0042545">
    <property type="term" value="P:cell wall modification"/>
    <property type="evidence" value="ECO:0007669"/>
    <property type="project" value="InterPro"/>
</dbReference>
<dbReference type="GO" id="GO:0045490">
    <property type="term" value="P:pectin catabolic process"/>
    <property type="evidence" value="ECO:0007669"/>
    <property type="project" value="TreeGrafter"/>
</dbReference>
<comment type="caution">
    <text evidence="9">The sequence shown here is derived from an EMBL/GenBank/DDBJ whole genome shotgun (WGS) entry which is preliminary data.</text>
</comment>
<dbReference type="Gene3D" id="2.160.20.10">
    <property type="entry name" value="Single-stranded right-handed beta-helix, Pectin lyase-like"/>
    <property type="match status" value="2"/>
</dbReference>
<evidence type="ECO:0000313" key="10">
    <source>
        <dbReference type="Proteomes" id="UP001151532"/>
    </source>
</evidence>
<feature type="domain" description="Pectinesterase catalytic" evidence="8">
    <location>
        <begin position="5"/>
        <end position="157"/>
    </location>
</feature>
<dbReference type="GO" id="GO:0030599">
    <property type="term" value="F:pectinesterase activity"/>
    <property type="evidence" value="ECO:0007669"/>
    <property type="project" value="UniProtKB-EC"/>
</dbReference>
<evidence type="ECO:0000256" key="2">
    <source>
        <dbReference type="ARBA" id="ARBA00005184"/>
    </source>
</evidence>
<keyword evidence="5" id="KW-0964">Secreted</keyword>
<name>A0A9Q0ZML1_SALPP</name>
<dbReference type="InterPro" id="IPR012334">
    <property type="entry name" value="Pectin_lyas_fold"/>
</dbReference>
<dbReference type="AlphaFoldDB" id="A0A9Q0ZML1"/>
<evidence type="ECO:0000256" key="5">
    <source>
        <dbReference type="ARBA" id="ARBA00022512"/>
    </source>
</evidence>
<comment type="pathway">
    <text evidence="2">Glycan metabolism; pectin degradation; 2-dehydro-3-deoxy-D-gluconate from pectin: step 1/5.</text>
</comment>
<dbReference type="Proteomes" id="UP001151532">
    <property type="component" value="Chromosome 7"/>
</dbReference>
<evidence type="ECO:0000256" key="6">
    <source>
        <dbReference type="ARBA" id="ARBA00022801"/>
    </source>
</evidence>
<protein>
    <recommendedName>
        <fullName evidence="4">pectinesterase</fullName>
        <ecNumber evidence="4">3.1.1.11</ecNumber>
    </recommendedName>
</protein>
<dbReference type="InterPro" id="IPR011050">
    <property type="entry name" value="Pectin_lyase_fold/virulence"/>
</dbReference>
<dbReference type="SUPFAM" id="SSF51126">
    <property type="entry name" value="Pectin lyase-like"/>
    <property type="match status" value="1"/>
</dbReference>
<evidence type="ECO:0000313" key="9">
    <source>
        <dbReference type="EMBL" id="KAJ6739963.1"/>
    </source>
</evidence>
<dbReference type="OrthoDB" id="2019149at2759"/>
<evidence type="ECO:0000256" key="3">
    <source>
        <dbReference type="ARBA" id="ARBA00008891"/>
    </source>
</evidence>
<comment type="similarity">
    <text evidence="3">Belongs to the pectinesterase family.</text>
</comment>
<keyword evidence="7" id="KW-0063">Aspartyl esterase</keyword>
<reference evidence="9" key="2">
    <citation type="journal article" date="2023" name="Int. J. Mol. Sci.">
        <title>De Novo Assembly and Annotation of 11 Diverse Shrub Willow (Salix) Genomes Reveals Novel Gene Organization in Sex-Linked Regions.</title>
        <authorList>
            <person name="Hyden B."/>
            <person name="Feng K."/>
            <person name="Yates T.B."/>
            <person name="Jawdy S."/>
            <person name="Cereghino C."/>
            <person name="Smart L.B."/>
            <person name="Muchero W."/>
        </authorList>
    </citation>
    <scope>NUCLEOTIDE SEQUENCE</scope>
    <source>
        <tissue evidence="9">Shoot tip</tissue>
    </source>
</reference>
<dbReference type="Pfam" id="PF01095">
    <property type="entry name" value="Pectinesterase"/>
    <property type="match status" value="1"/>
</dbReference>
<reference evidence="9" key="1">
    <citation type="submission" date="2022-11" db="EMBL/GenBank/DDBJ databases">
        <authorList>
            <person name="Hyden B.L."/>
            <person name="Feng K."/>
            <person name="Yates T."/>
            <person name="Jawdy S."/>
            <person name="Smart L.B."/>
            <person name="Muchero W."/>
        </authorList>
    </citation>
    <scope>NUCLEOTIDE SEQUENCE</scope>
    <source>
        <tissue evidence="9">Shoot tip</tissue>
    </source>
</reference>